<protein>
    <submittedName>
        <fullName evidence="1">Uncharacterized protein</fullName>
    </submittedName>
</protein>
<sequence>SNCGSEKISRNKEGILKCDSCFSQNTTKVYKNVKICPKCNSSLIVKVFEKKKQINEKYIQLIRNTRSFIIPFRELINKLSLLRNKLKKVREPPFKCYHFPSLEAELITLYRLFIHVKKEVYENIRREYDHIFMNRNYFIDISTQPNTNIPIIIGILENLNHEHNSLSIFIENNLKKISDKIQEIDAKIKFLEDIRNHFQKFNSIIEFTRDEKALYALRCKLAKGFNPLNEYSNERGTLLISNLYIYFIHEYG</sequence>
<feature type="non-terminal residue" evidence="1">
    <location>
        <position position="1"/>
    </location>
</feature>
<reference evidence="1" key="1">
    <citation type="journal article" date="2014" name="Front. Microbiol.">
        <title>High frequency of phylogenetically diverse reductive dehalogenase-homologous genes in deep subseafloor sedimentary metagenomes.</title>
        <authorList>
            <person name="Kawai M."/>
            <person name="Futagami T."/>
            <person name="Toyoda A."/>
            <person name="Takaki Y."/>
            <person name="Nishi S."/>
            <person name="Hori S."/>
            <person name="Arai W."/>
            <person name="Tsubouchi T."/>
            <person name="Morono Y."/>
            <person name="Uchiyama I."/>
            <person name="Ito T."/>
            <person name="Fujiyama A."/>
            <person name="Inagaki F."/>
            <person name="Takami H."/>
        </authorList>
    </citation>
    <scope>NUCLEOTIDE SEQUENCE</scope>
    <source>
        <strain evidence="1">Expedition CK06-06</strain>
    </source>
</reference>
<gene>
    <name evidence="1" type="ORF">S03H2_57108</name>
</gene>
<dbReference type="AlphaFoldDB" id="X1JB37"/>
<comment type="caution">
    <text evidence="1">The sequence shown here is derived from an EMBL/GenBank/DDBJ whole genome shotgun (WGS) entry which is preliminary data.</text>
</comment>
<organism evidence="1">
    <name type="scientific">marine sediment metagenome</name>
    <dbReference type="NCBI Taxonomy" id="412755"/>
    <lineage>
        <taxon>unclassified sequences</taxon>
        <taxon>metagenomes</taxon>
        <taxon>ecological metagenomes</taxon>
    </lineage>
</organism>
<name>X1JB37_9ZZZZ</name>
<accession>X1JB37</accession>
<feature type="non-terminal residue" evidence="1">
    <location>
        <position position="252"/>
    </location>
</feature>
<dbReference type="EMBL" id="BARU01036582">
    <property type="protein sequence ID" value="GAH78735.1"/>
    <property type="molecule type" value="Genomic_DNA"/>
</dbReference>
<proteinExistence type="predicted"/>
<evidence type="ECO:0000313" key="1">
    <source>
        <dbReference type="EMBL" id="GAH78735.1"/>
    </source>
</evidence>